<dbReference type="Gene3D" id="1.25.40.10">
    <property type="entry name" value="Tetratricopeptide repeat domain"/>
    <property type="match status" value="3"/>
</dbReference>
<feature type="repeat" description="TPR" evidence="1">
    <location>
        <begin position="203"/>
        <end position="236"/>
    </location>
</feature>
<evidence type="ECO:0000313" key="3">
    <source>
        <dbReference type="EMBL" id="MBM3225626.1"/>
    </source>
</evidence>
<dbReference type="Gene3D" id="3.30.70.1230">
    <property type="entry name" value="Nucleotide cyclase"/>
    <property type="match status" value="1"/>
</dbReference>
<dbReference type="GO" id="GO:0009190">
    <property type="term" value="P:cyclic nucleotide biosynthetic process"/>
    <property type="evidence" value="ECO:0007669"/>
    <property type="project" value="InterPro"/>
</dbReference>
<dbReference type="Proteomes" id="UP000712673">
    <property type="component" value="Unassembled WGS sequence"/>
</dbReference>
<dbReference type="EMBL" id="VGLS01000634">
    <property type="protein sequence ID" value="MBM3225626.1"/>
    <property type="molecule type" value="Genomic_DNA"/>
</dbReference>
<proteinExistence type="predicted"/>
<dbReference type="InterPro" id="IPR050697">
    <property type="entry name" value="Adenylyl/Guanylyl_Cyclase_3/4"/>
</dbReference>
<comment type="caution">
    <text evidence="3">The sequence shown here is derived from an EMBL/GenBank/DDBJ whole genome shotgun (WGS) entry which is preliminary data.</text>
</comment>
<dbReference type="InterPro" id="IPR011990">
    <property type="entry name" value="TPR-like_helical_dom_sf"/>
</dbReference>
<dbReference type="SUPFAM" id="SSF48452">
    <property type="entry name" value="TPR-like"/>
    <property type="match status" value="2"/>
</dbReference>
<dbReference type="AlphaFoldDB" id="A0A937W5S3"/>
<evidence type="ECO:0000259" key="2">
    <source>
        <dbReference type="PROSITE" id="PS50125"/>
    </source>
</evidence>
<dbReference type="CDD" id="cd07302">
    <property type="entry name" value="CHD"/>
    <property type="match status" value="1"/>
</dbReference>
<sequence length="702" mass="77240">MRMSSPLDAVMALEHQGHFAKALSTVQALLTDTPPPQDEAALVLLGGRCALRLGGEQGYKTGQTYFDRARVLYEQDDQRDMVAVVLAEKAIGAVQCGMPQALHTALKKLDEAETYQGGPGSQAAAIIAHYRAVVYDRLGEKAHAFEYFTRAHELLQHCPGQAANMLDDLGAYYMSLGKPHLARSCYTQAIAKKTEIGDVCGQATTYGHLGRLLVASEQYAEAVEQFHKAMDIGMQTDDIREVARNHCSIAQAYMALHDDERAAQALATCIHLTSQHRFPDLLAQAYVGQATLLGQQGHLEPALTVLRDYAIPMCRADLDLRGLAAARQHEGSLLRAMGQWTEAIEALHEASYLYRDSLCARELAVVTLELVHLYLDSGREEEARNAVHTALDLAEKLGDTHLVRSGDALLERLDPKEAVQRAFRRVDGHDVGSRSFLLGGQREFLTVLMSDIVSFTTYVADTELQEVTQTLNDYFTLMTDIVVRHHGHVDKYVGDGLMAIFREMPGVGHHANRAVYAALEMLERLRDFNKERAVHHQQPLHIRIGVHSDPAILGNIGCYGKMDYTAIGTAVILASRLEQSATADSVLISDGTYQLLGGYFQVEPRPSFIPKGFAEEHRVWQVLGCQPLLKCSVEFVAPEATVAPHPGVIAIALGHDQRPGCLGRQRQHVGQRGDHSTPVDLNLAAWTSATALVYTRPELVLD</sequence>
<dbReference type="Pfam" id="PF13424">
    <property type="entry name" value="TPR_12"/>
    <property type="match status" value="1"/>
</dbReference>
<dbReference type="GO" id="GO:0004016">
    <property type="term" value="F:adenylate cyclase activity"/>
    <property type="evidence" value="ECO:0007669"/>
    <property type="project" value="UniProtKB-ARBA"/>
</dbReference>
<dbReference type="SUPFAM" id="SSF55073">
    <property type="entry name" value="Nucleotide cyclase"/>
    <property type="match status" value="1"/>
</dbReference>
<dbReference type="InterPro" id="IPR001054">
    <property type="entry name" value="A/G_cyclase"/>
</dbReference>
<feature type="domain" description="Guanylate cyclase" evidence="2">
    <location>
        <begin position="446"/>
        <end position="578"/>
    </location>
</feature>
<dbReference type="PROSITE" id="PS50005">
    <property type="entry name" value="TPR"/>
    <property type="match status" value="1"/>
</dbReference>
<dbReference type="SMART" id="SM00028">
    <property type="entry name" value="TPR"/>
    <property type="match status" value="6"/>
</dbReference>
<dbReference type="Pfam" id="PF00211">
    <property type="entry name" value="Guanylate_cyc"/>
    <property type="match status" value="1"/>
</dbReference>
<keyword evidence="1" id="KW-0802">TPR repeat</keyword>
<dbReference type="PANTHER" id="PTHR43081:SF1">
    <property type="entry name" value="ADENYLATE CYCLASE, TERMINAL-DIFFERENTIATION SPECIFIC"/>
    <property type="match status" value="1"/>
</dbReference>
<evidence type="ECO:0000256" key="1">
    <source>
        <dbReference type="PROSITE-ProRule" id="PRU00339"/>
    </source>
</evidence>
<accession>A0A937W5S3</accession>
<dbReference type="GO" id="GO:0035556">
    <property type="term" value="P:intracellular signal transduction"/>
    <property type="evidence" value="ECO:0007669"/>
    <property type="project" value="InterPro"/>
</dbReference>
<dbReference type="PROSITE" id="PS50125">
    <property type="entry name" value="GUANYLATE_CYCLASE_2"/>
    <property type="match status" value="1"/>
</dbReference>
<evidence type="ECO:0000313" key="4">
    <source>
        <dbReference type="Proteomes" id="UP000712673"/>
    </source>
</evidence>
<reference evidence="3" key="1">
    <citation type="submission" date="2019-03" db="EMBL/GenBank/DDBJ databases">
        <title>Lake Tanganyika Metagenome-Assembled Genomes (MAGs).</title>
        <authorList>
            <person name="Tran P."/>
        </authorList>
    </citation>
    <scope>NUCLEOTIDE SEQUENCE</scope>
    <source>
        <strain evidence="3">K_DeepCast_65m_m2_066</strain>
    </source>
</reference>
<name>A0A937W5S3_UNCTE</name>
<dbReference type="InterPro" id="IPR019734">
    <property type="entry name" value="TPR_rpt"/>
</dbReference>
<protein>
    <submittedName>
        <fullName evidence="3">Tetratricopeptide repeat protein</fullName>
    </submittedName>
</protein>
<dbReference type="InterPro" id="IPR029787">
    <property type="entry name" value="Nucleotide_cyclase"/>
</dbReference>
<dbReference type="SMART" id="SM00044">
    <property type="entry name" value="CYCc"/>
    <property type="match status" value="1"/>
</dbReference>
<organism evidence="3 4">
    <name type="scientific">Tectimicrobiota bacterium</name>
    <dbReference type="NCBI Taxonomy" id="2528274"/>
    <lineage>
        <taxon>Bacteria</taxon>
        <taxon>Pseudomonadati</taxon>
        <taxon>Nitrospinota/Tectimicrobiota group</taxon>
        <taxon>Candidatus Tectimicrobiota</taxon>
    </lineage>
</organism>
<dbReference type="PANTHER" id="PTHR43081">
    <property type="entry name" value="ADENYLATE CYCLASE, TERMINAL-DIFFERENTIATION SPECIFIC-RELATED"/>
    <property type="match status" value="1"/>
</dbReference>
<gene>
    <name evidence="3" type="ORF">FJZ47_17755</name>
</gene>